<evidence type="ECO:0000313" key="3">
    <source>
        <dbReference type="Proteomes" id="UP001482620"/>
    </source>
</evidence>
<evidence type="ECO:0008006" key="4">
    <source>
        <dbReference type="Google" id="ProtNLM"/>
    </source>
</evidence>
<feature type="chain" id="PRO_5046907434" description="Secreted protein" evidence="1">
    <location>
        <begin position="22"/>
        <end position="136"/>
    </location>
</feature>
<feature type="signal peptide" evidence="1">
    <location>
        <begin position="1"/>
        <end position="21"/>
    </location>
</feature>
<proteinExistence type="predicted"/>
<gene>
    <name evidence="2" type="ORF">ILYODFUR_025647</name>
</gene>
<keyword evidence="1" id="KW-0732">Signal</keyword>
<name>A0ABV0V6S6_9TELE</name>
<reference evidence="2 3" key="1">
    <citation type="submission" date="2021-06" db="EMBL/GenBank/DDBJ databases">
        <authorList>
            <person name="Palmer J.M."/>
        </authorList>
    </citation>
    <scope>NUCLEOTIDE SEQUENCE [LARGE SCALE GENOMIC DNA]</scope>
    <source>
        <strain evidence="3">if_2019</strain>
        <tissue evidence="2">Muscle</tissue>
    </source>
</reference>
<keyword evidence="3" id="KW-1185">Reference proteome</keyword>
<organism evidence="2 3">
    <name type="scientific">Ilyodon furcidens</name>
    <name type="common">goldbreast splitfin</name>
    <dbReference type="NCBI Taxonomy" id="33524"/>
    <lineage>
        <taxon>Eukaryota</taxon>
        <taxon>Metazoa</taxon>
        <taxon>Chordata</taxon>
        <taxon>Craniata</taxon>
        <taxon>Vertebrata</taxon>
        <taxon>Euteleostomi</taxon>
        <taxon>Actinopterygii</taxon>
        <taxon>Neopterygii</taxon>
        <taxon>Teleostei</taxon>
        <taxon>Neoteleostei</taxon>
        <taxon>Acanthomorphata</taxon>
        <taxon>Ovalentaria</taxon>
        <taxon>Atherinomorphae</taxon>
        <taxon>Cyprinodontiformes</taxon>
        <taxon>Goodeidae</taxon>
        <taxon>Ilyodon</taxon>
    </lineage>
</organism>
<dbReference type="EMBL" id="JAHRIQ010095839">
    <property type="protein sequence ID" value="MEQ2252806.1"/>
    <property type="molecule type" value="Genomic_DNA"/>
</dbReference>
<sequence>MFYSLGLWLTITFLLLRPSNGCSTHFMALVVLVQVKTVAAMLPANVERFSCRCIFFRQEQRSWLCFLQNLNEVMFILIRVGMSPGITSRLPHILEGGVSTVQNRQGQGGTERVSRRGKRGQNIFLKQLSSVPGKCE</sequence>
<evidence type="ECO:0000256" key="1">
    <source>
        <dbReference type="SAM" id="SignalP"/>
    </source>
</evidence>
<protein>
    <recommendedName>
        <fullName evidence="4">Secreted protein</fullName>
    </recommendedName>
</protein>
<accession>A0ABV0V6S6</accession>
<evidence type="ECO:0000313" key="2">
    <source>
        <dbReference type="EMBL" id="MEQ2252806.1"/>
    </source>
</evidence>
<dbReference type="Proteomes" id="UP001482620">
    <property type="component" value="Unassembled WGS sequence"/>
</dbReference>
<comment type="caution">
    <text evidence="2">The sequence shown here is derived from an EMBL/GenBank/DDBJ whole genome shotgun (WGS) entry which is preliminary data.</text>
</comment>